<dbReference type="EMBL" id="CM007653">
    <property type="protein sequence ID" value="ONI16757.1"/>
    <property type="molecule type" value="Genomic_DNA"/>
</dbReference>
<evidence type="ECO:0000313" key="1">
    <source>
        <dbReference type="EMBL" id="ONI16757.1"/>
    </source>
</evidence>
<dbReference type="Gramene" id="ONI16757">
    <property type="protein sequence ID" value="ONI16757"/>
    <property type="gene ID" value="PRUPE_3G120100"/>
</dbReference>
<dbReference type="AlphaFoldDB" id="A0A251PYW1"/>
<accession>A0A251PYW1</accession>
<name>A0A251PYW1_PRUPE</name>
<evidence type="ECO:0000313" key="2">
    <source>
        <dbReference type="Proteomes" id="UP000006882"/>
    </source>
</evidence>
<proteinExistence type="predicted"/>
<reference evidence="1 2" key="1">
    <citation type="journal article" date="2013" name="Nat. Genet.">
        <title>The high-quality draft genome of peach (Prunus persica) identifies unique patterns of genetic diversity, domestication and genome evolution.</title>
        <authorList>
            <consortium name="International Peach Genome Initiative"/>
            <person name="Verde I."/>
            <person name="Abbott A.G."/>
            <person name="Scalabrin S."/>
            <person name="Jung S."/>
            <person name="Shu S."/>
            <person name="Marroni F."/>
            <person name="Zhebentyayeva T."/>
            <person name="Dettori M.T."/>
            <person name="Grimwood J."/>
            <person name="Cattonaro F."/>
            <person name="Zuccolo A."/>
            <person name="Rossini L."/>
            <person name="Jenkins J."/>
            <person name="Vendramin E."/>
            <person name="Meisel L.A."/>
            <person name="Decroocq V."/>
            <person name="Sosinski B."/>
            <person name="Prochnik S."/>
            <person name="Mitros T."/>
            <person name="Policriti A."/>
            <person name="Cipriani G."/>
            <person name="Dondini L."/>
            <person name="Ficklin S."/>
            <person name="Goodstein D.M."/>
            <person name="Xuan P."/>
            <person name="Del Fabbro C."/>
            <person name="Aramini V."/>
            <person name="Copetti D."/>
            <person name="Gonzalez S."/>
            <person name="Horner D.S."/>
            <person name="Falchi R."/>
            <person name="Lucas S."/>
            <person name="Mica E."/>
            <person name="Maldonado J."/>
            <person name="Lazzari B."/>
            <person name="Bielenberg D."/>
            <person name="Pirona R."/>
            <person name="Miculan M."/>
            <person name="Barakat A."/>
            <person name="Testolin R."/>
            <person name="Stella A."/>
            <person name="Tartarini S."/>
            <person name="Tonutti P."/>
            <person name="Arus P."/>
            <person name="Orellana A."/>
            <person name="Wells C."/>
            <person name="Main D."/>
            <person name="Vizzotto G."/>
            <person name="Silva H."/>
            <person name="Salamini F."/>
            <person name="Schmutz J."/>
            <person name="Morgante M."/>
            <person name="Rokhsar D.S."/>
        </authorList>
    </citation>
    <scope>NUCLEOTIDE SEQUENCE [LARGE SCALE GENOMIC DNA]</scope>
    <source>
        <strain evidence="2">cv. Nemared</strain>
    </source>
</reference>
<sequence length="96" mass="11329">MIRPPLQNPLQSQKISTHCLIPALLDHRQLRPRLIDLIIRLKEQRSYFFPTQQRVGINVQIVPQSRFIFQRHREDSHHHVHCWATEICAAKFGESG</sequence>
<dbReference type="Proteomes" id="UP000006882">
    <property type="component" value="Chromosome G3"/>
</dbReference>
<protein>
    <submittedName>
        <fullName evidence="1">Uncharacterized protein</fullName>
    </submittedName>
</protein>
<keyword evidence="2" id="KW-1185">Reference proteome</keyword>
<gene>
    <name evidence="1" type="ORF">PRUPE_3G120100</name>
</gene>
<organism evidence="1 2">
    <name type="scientific">Prunus persica</name>
    <name type="common">Peach</name>
    <name type="synonym">Amygdalus persica</name>
    <dbReference type="NCBI Taxonomy" id="3760"/>
    <lineage>
        <taxon>Eukaryota</taxon>
        <taxon>Viridiplantae</taxon>
        <taxon>Streptophyta</taxon>
        <taxon>Embryophyta</taxon>
        <taxon>Tracheophyta</taxon>
        <taxon>Spermatophyta</taxon>
        <taxon>Magnoliopsida</taxon>
        <taxon>eudicotyledons</taxon>
        <taxon>Gunneridae</taxon>
        <taxon>Pentapetalae</taxon>
        <taxon>rosids</taxon>
        <taxon>fabids</taxon>
        <taxon>Rosales</taxon>
        <taxon>Rosaceae</taxon>
        <taxon>Amygdaloideae</taxon>
        <taxon>Amygdaleae</taxon>
        <taxon>Prunus</taxon>
    </lineage>
</organism>